<dbReference type="SUPFAM" id="SSF46785">
    <property type="entry name" value="Winged helix' DNA-binding domain"/>
    <property type="match status" value="1"/>
</dbReference>
<dbReference type="InterPro" id="IPR036390">
    <property type="entry name" value="WH_DNA-bd_sf"/>
</dbReference>
<dbReference type="InterPro" id="IPR005119">
    <property type="entry name" value="LysR_subst-bd"/>
</dbReference>
<dbReference type="Pfam" id="PF00126">
    <property type="entry name" value="HTH_1"/>
    <property type="match status" value="1"/>
</dbReference>
<evidence type="ECO:0000313" key="7">
    <source>
        <dbReference type="Proteomes" id="UP000538666"/>
    </source>
</evidence>
<dbReference type="GO" id="GO:0032993">
    <property type="term" value="C:protein-DNA complex"/>
    <property type="evidence" value="ECO:0007669"/>
    <property type="project" value="TreeGrafter"/>
</dbReference>
<dbReference type="PROSITE" id="PS50931">
    <property type="entry name" value="HTH_LYSR"/>
    <property type="match status" value="1"/>
</dbReference>
<name>A0A841JNP8_9BACT</name>
<evidence type="ECO:0000256" key="3">
    <source>
        <dbReference type="ARBA" id="ARBA00023125"/>
    </source>
</evidence>
<reference evidence="6 7" key="1">
    <citation type="submission" date="2020-08" db="EMBL/GenBank/DDBJ databases">
        <title>Genomic Encyclopedia of Type Strains, Phase IV (KMG-IV): sequencing the most valuable type-strain genomes for metagenomic binning, comparative biology and taxonomic classification.</title>
        <authorList>
            <person name="Goeker M."/>
        </authorList>
    </citation>
    <scope>NUCLEOTIDE SEQUENCE [LARGE SCALE GENOMIC DNA]</scope>
    <source>
        <strain evidence="6 7">DSM 103733</strain>
    </source>
</reference>
<dbReference type="EMBL" id="JACHEK010000002">
    <property type="protein sequence ID" value="MBB6142992.1"/>
    <property type="molecule type" value="Genomic_DNA"/>
</dbReference>
<dbReference type="Proteomes" id="UP000538666">
    <property type="component" value="Unassembled WGS sequence"/>
</dbReference>
<keyword evidence="2" id="KW-0805">Transcription regulation</keyword>
<dbReference type="PRINTS" id="PR00039">
    <property type="entry name" value="HTHLYSR"/>
</dbReference>
<comment type="caution">
    <text evidence="6">The sequence shown here is derived from an EMBL/GenBank/DDBJ whole genome shotgun (WGS) entry which is preliminary data.</text>
</comment>
<dbReference type="GO" id="GO:0003700">
    <property type="term" value="F:DNA-binding transcription factor activity"/>
    <property type="evidence" value="ECO:0007669"/>
    <property type="project" value="InterPro"/>
</dbReference>
<dbReference type="SUPFAM" id="SSF53850">
    <property type="entry name" value="Periplasmic binding protein-like II"/>
    <property type="match status" value="1"/>
</dbReference>
<keyword evidence="7" id="KW-1185">Reference proteome</keyword>
<dbReference type="Gene3D" id="3.40.190.10">
    <property type="entry name" value="Periplasmic binding protein-like II"/>
    <property type="match status" value="2"/>
</dbReference>
<evidence type="ECO:0000256" key="2">
    <source>
        <dbReference type="ARBA" id="ARBA00023015"/>
    </source>
</evidence>
<evidence type="ECO:0000313" key="6">
    <source>
        <dbReference type="EMBL" id="MBB6142992.1"/>
    </source>
</evidence>
<comment type="similarity">
    <text evidence="1">Belongs to the LysR transcriptional regulatory family.</text>
</comment>
<dbReference type="AlphaFoldDB" id="A0A841JNP8"/>
<dbReference type="PANTHER" id="PTHR30346:SF0">
    <property type="entry name" value="HCA OPERON TRANSCRIPTIONAL ACTIVATOR HCAR"/>
    <property type="match status" value="1"/>
</dbReference>
<protein>
    <submittedName>
        <fullName evidence="6">DNA-binding transcriptional LysR family regulator</fullName>
    </submittedName>
</protein>
<dbReference type="InterPro" id="IPR000847">
    <property type="entry name" value="LysR_HTH_N"/>
</dbReference>
<dbReference type="OrthoDB" id="9803735at2"/>
<evidence type="ECO:0000256" key="1">
    <source>
        <dbReference type="ARBA" id="ARBA00009437"/>
    </source>
</evidence>
<organism evidence="6 7">
    <name type="scientific">Silvibacterium bohemicum</name>
    <dbReference type="NCBI Taxonomy" id="1577686"/>
    <lineage>
        <taxon>Bacteria</taxon>
        <taxon>Pseudomonadati</taxon>
        <taxon>Acidobacteriota</taxon>
        <taxon>Terriglobia</taxon>
        <taxon>Terriglobales</taxon>
        <taxon>Acidobacteriaceae</taxon>
        <taxon>Silvibacterium</taxon>
    </lineage>
</organism>
<gene>
    <name evidence="6" type="ORF">HNQ77_000936</name>
</gene>
<dbReference type="CDD" id="cd08414">
    <property type="entry name" value="PBP2_LTTR_aromatics_like"/>
    <property type="match status" value="1"/>
</dbReference>
<dbReference type="Pfam" id="PF03466">
    <property type="entry name" value="LysR_substrate"/>
    <property type="match status" value="1"/>
</dbReference>
<keyword evidence="4" id="KW-0804">Transcription</keyword>
<dbReference type="PANTHER" id="PTHR30346">
    <property type="entry name" value="TRANSCRIPTIONAL DUAL REGULATOR HCAR-RELATED"/>
    <property type="match status" value="1"/>
</dbReference>
<evidence type="ECO:0000256" key="4">
    <source>
        <dbReference type="ARBA" id="ARBA00023163"/>
    </source>
</evidence>
<evidence type="ECO:0000259" key="5">
    <source>
        <dbReference type="PROSITE" id="PS50931"/>
    </source>
</evidence>
<dbReference type="Gene3D" id="1.10.10.10">
    <property type="entry name" value="Winged helix-like DNA-binding domain superfamily/Winged helix DNA-binding domain"/>
    <property type="match status" value="1"/>
</dbReference>
<proteinExistence type="inferred from homology"/>
<sequence length="307" mass="34501">MQSKNPLEVNILIVVIAQEGNFIRASKKLGITPPSLTRRVSSLERSIGVKLFDRSTRNVQLTTAGRLFVQESSLSLMHAERAWDLARFQAQIQIGPYRIGYSPYTHSAFLPLLNGMSPVRHSPGDEPSGIVLETANTLELVDRVLRGKLHAALGVGPISDRDLWVQRVGREGFSVCLPRNHRLAQKVGVTAHDLDREMVFWMPRSLQPRYYGRVMKYIGNLGVQPLFKEVKSEAHALEFAAHGFGIALLPRSAAHITHAGTVFKPLTDRYLGIETVLFMRRDQRYGDLKDLVDDLFSRLLALKIEIN</sequence>
<dbReference type="RefSeq" id="WP_050061942.1">
    <property type="nucleotide sequence ID" value="NZ_JACHEK010000002.1"/>
</dbReference>
<accession>A0A841JNP8</accession>
<dbReference type="InterPro" id="IPR036388">
    <property type="entry name" value="WH-like_DNA-bd_sf"/>
</dbReference>
<keyword evidence="3 6" id="KW-0238">DNA-binding</keyword>
<feature type="domain" description="HTH lysR-type" evidence="5">
    <location>
        <begin position="14"/>
        <end position="62"/>
    </location>
</feature>
<dbReference type="GO" id="GO:0003677">
    <property type="term" value="F:DNA binding"/>
    <property type="evidence" value="ECO:0007669"/>
    <property type="project" value="UniProtKB-KW"/>
</dbReference>